<dbReference type="InterPro" id="IPR050766">
    <property type="entry name" value="Bact_Lucif_Oxidored"/>
</dbReference>
<protein>
    <submittedName>
        <fullName evidence="3">Bacterial luciferase family protein</fullName>
    </submittedName>
</protein>
<evidence type="ECO:0000313" key="3">
    <source>
        <dbReference type="EMBL" id="EHI75146.1"/>
    </source>
</evidence>
<reference evidence="3" key="1">
    <citation type="submission" date="2011-07" db="EMBL/GenBank/DDBJ databases">
        <authorList>
            <person name="Stanhope M.J."/>
            <person name="Durkin A.S."/>
            <person name="Hostetler J."/>
            <person name="Kim M."/>
            <person name="Radune D."/>
            <person name="Singh I."/>
            <person name="Town C.D."/>
        </authorList>
    </citation>
    <scope>NUCLEOTIDE SEQUENCE [LARGE SCALE GENOMIC DNA]</scope>
    <source>
        <strain evidence="3">HS-6</strain>
    </source>
</reference>
<evidence type="ECO:0000313" key="4">
    <source>
        <dbReference type="Proteomes" id="UP000004322"/>
    </source>
</evidence>
<dbReference type="InterPro" id="IPR036661">
    <property type="entry name" value="Luciferase-like_sf"/>
</dbReference>
<dbReference type="RefSeq" id="WP_004229252.1">
    <property type="nucleotide sequence ID" value="NZ_AEUV02000002.1"/>
</dbReference>
<dbReference type="OrthoDB" id="9780518at2"/>
<dbReference type="Pfam" id="PF00296">
    <property type="entry name" value="Bac_luciferase"/>
    <property type="match status" value="1"/>
</dbReference>
<organism evidence="3 4">
    <name type="scientific">Streptococcus criceti HS-6</name>
    <dbReference type="NCBI Taxonomy" id="873449"/>
    <lineage>
        <taxon>Bacteria</taxon>
        <taxon>Bacillati</taxon>
        <taxon>Bacillota</taxon>
        <taxon>Bacilli</taxon>
        <taxon>Lactobacillales</taxon>
        <taxon>Streptococcaceae</taxon>
        <taxon>Streptococcus</taxon>
    </lineage>
</organism>
<dbReference type="NCBIfam" id="TIGR03558">
    <property type="entry name" value="oxido_grp_1"/>
    <property type="match status" value="1"/>
</dbReference>
<dbReference type="EMBL" id="AEUV02000002">
    <property type="protein sequence ID" value="EHI75146.1"/>
    <property type="molecule type" value="Genomic_DNA"/>
</dbReference>
<dbReference type="InterPro" id="IPR019949">
    <property type="entry name" value="CmoO-like"/>
</dbReference>
<dbReference type="PANTHER" id="PTHR30137:SF6">
    <property type="entry name" value="LUCIFERASE-LIKE MONOOXYGENASE"/>
    <property type="match status" value="1"/>
</dbReference>
<dbReference type="InterPro" id="IPR011251">
    <property type="entry name" value="Luciferase-like_dom"/>
</dbReference>
<proteinExistence type="predicted"/>
<dbReference type="eggNOG" id="COG2141">
    <property type="taxonomic scope" value="Bacteria"/>
</dbReference>
<dbReference type="GO" id="GO:0016705">
    <property type="term" value="F:oxidoreductase activity, acting on paired donors, with incorporation or reduction of molecular oxygen"/>
    <property type="evidence" value="ECO:0007669"/>
    <property type="project" value="InterPro"/>
</dbReference>
<gene>
    <name evidence="3" type="ORF">STRCR_1747</name>
</gene>
<comment type="caution">
    <text evidence="3">The sequence shown here is derived from an EMBL/GenBank/DDBJ whole genome shotgun (WGS) entry which is preliminary data.</text>
</comment>
<name>G5JQ64_STRCG</name>
<dbReference type="STRING" id="873449.STRCR_1747"/>
<feature type="domain" description="Luciferase-like" evidence="2">
    <location>
        <begin position="1"/>
        <end position="313"/>
    </location>
</feature>
<dbReference type="AlphaFoldDB" id="G5JQ64"/>
<dbReference type="Gene3D" id="3.20.20.30">
    <property type="entry name" value="Luciferase-like domain"/>
    <property type="match status" value="1"/>
</dbReference>
<evidence type="ECO:0000256" key="1">
    <source>
        <dbReference type="ARBA" id="ARBA00007789"/>
    </source>
</evidence>
<dbReference type="Proteomes" id="UP000004322">
    <property type="component" value="Unassembled WGS sequence"/>
</dbReference>
<comment type="similarity">
    <text evidence="1">To bacterial alkanal monooxygenase alpha and beta chains.</text>
</comment>
<sequence length="346" mass="38393">MKVSVLNLLPLRQGQDYQAAMTDMVTLAQELEELNYHRLWIAEHHNMKSVASSATVLLMQHALANTNHIRIGSGGIMLPNHSPYIVAEQFGTLETLYPNRVDLGLGRAPGTDMVTARALRRTDDLNPHFAEDLAELAGYFYDSNPVHAYPAAGLALPFYILGSSTDSAYLAAKLGLPYAFASHFAPAMMEEAIAIYRRNFQASDSLDQPYVILGANAILADSNQEAQRLATTQLQSFLGIVTGQPNGLQPPLDSEEQVWQSYVEATKVPHFGPIAFQREDIIHREKMIVKQMSQVSLIGDSTTVSQQIQELKDRVEFDELIVNSYIYDQAAQIHSFALLKAAVDRF</sequence>
<dbReference type="PANTHER" id="PTHR30137">
    <property type="entry name" value="LUCIFERASE-LIKE MONOOXYGENASE"/>
    <property type="match status" value="1"/>
</dbReference>
<dbReference type="GO" id="GO:0005829">
    <property type="term" value="C:cytosol"/>
    <property type="evidence" value="ECO:0007669"/>
    <property type="project" value="TreeGrafter"/>
</dbReference>
<keyword evidence="4" id="KW-1185">Reference proteome</keyword>
<dbReference type="SUPFAM" id="SSF51679">
    <property type="entry name" value="Bacterial luciferase-like"/>
    <property type="match status" value="1"/>
</dbReference>
<evidence type="ECO:0000259" key="2">
    <source>
        <dbReference type="Pfam" id="PF00296"/>
    </source>
</evidence>
<accession>G5JQ64</accession>